<sequence length="257" mass="27919">MREFANVRPTMLIQQLADARADHTTLASLPPELIPADLSAAYAIQHALLATRGARIGGWKIGAKSADGAIQGAPLPATDLHADGARLPREHYKPLGLELEVAFRFGRSFEPAANAYHEVEVLDAIESMAATIEIVASRYAQWPNVDKLAQLADLQNHGALIVGEFTHYRRDFPFVSPALSFSFEGQDVVKATPSNPCGDPRRLLTWLVNHCTQHHRVAVTPDMIVTTGSYTGMFFPQHAGTARGHIEGLGPVSVTLE</sequence>
<proteinExistence type="predicted"/>
<dbReference type="GO" id="GO:0005737">
    <property type="term" value="C:cytoplasm"/>
    <property type="evidence" value="ECO:0007669"/>
    <property type="project" value="TreeGrafter"/>
</dbReference>
<dbReference type="GO" id="GO:0008684">
    <property type="term" value="F:2-oxopent-4-enoate hydratase activity"/>
    <property type="evidence" value="ECO:0007669"/>
    <property type="project" value="TreeGrafter"/>
</dbReference>
<dbReference type="STRING" id="391038.Bphy_4255"/>
<evidence type="ECO:0000313" key="1">
    <source>
        <dbReference type="EMBL" id="ACC73375.1"/>
    </source>
</evidence>
<dbReference type="AlphaFoldDB" id="B2JQ34"/>
<dbReference type="KEGG" id="bph:Bphy_4255"/>
<reference evidence="2" key="1">
    <citation type="journal article" date="2014" name="Stand. Genomic Sci.">
        <title>Complete genome sequence of Burkholderia phymatum STM815(T), a broad host range and efficient nitrogen-fixing symbiont of Mimosa species.</title>
        <authorList>
            <person name="Moulin L."/>
            <person name="Klonowska A."/>
            <person name="Caroline B."/>
            <person name="Booth K."/>
            <person name="Vriezen J.A."/>
            <person name="Melkonian R."/>
            <person name="James E.K."/>
            <person name="Young J.P."/>
            <person name="Bena G."/>
            <person name="Hauser L."/>
            <person name="Land M."/>
            <person name="Kyrpides N."/>
            <person name="Bruce D."/>
            <person name="Chain P."/>
            <person name="Copeland A."/>
            <person name="Pitluck S."/>
            <person name="Woyke T."/>
            <person name="Lizotte-Waniewski M."/>
            <person name="Bristow J."/>
            <person name="Riley M."/>
        </authorList>
    </citation>
    <scope>NUCLEOTIDE SEQUENCE [LARGE SCALE GENOMIC DNA]</scope>
    <source>
        <strain evidence="2">DSM 17167 / CIP 108236 / LMG 21445 / STM815</strain>
    </source>
</reference>
<dbReference type="EMBL" id="CP001044">
    <property type="protein sequence ID" value="ACC73375.1"/>
    <property type="molecule type" value="Genomic_DNA"/>
</dbReference>
<keyword evidence="2" id="KW-1185">Reference proteome</keyword>
<dbReference type="Proteomes" id="UP000001192">
    <property type="component" value="Chromosome 2"/>
</dbReference>
<name>B2JQ34_PARP8</name>
<dbReference type="PANTHER" id="PTHR30143">
    <property type="entry name" value="ACID HYDRATASE"/>
    <property type="match status" value="1"/>
</dbReference>
<organism evidence="1 2">
    <name type="scientific">Paraburkholderia phymatum (strain DSM 17167 / CIP 108236 / LMG 21445 / STM815)</name>
    <name type="common">Burkholderia phymatum</name>
    <dbReference type="NCBI Taxonomy" id="391038"/>
    <lineage>
        <taxon>Bacteria</taxon>
        <taxon>Pseudomonadati</taxon>
        <taxon>Pseudomonadota</taxon>
        <taxon>Betaproteobacteria</taxon>
        <taxon>Burkholderiales</taxon>
        <taxon>Burkholderiaceae</taxon>
        <taxon>Paraburkholderia</taxon>
    </lineage>
</organism>
<dbReference type="InterPro" id="IPR050772">
    <property type="entry name" value="Hydratase-Decarb/MhpD_sf"/>
</dbReference>
<protein>
    <submittedName>
        <fullName evidence="1">2-keto-4-pentenoate hydratase-like protein</fullName>
    </submittedName>
</protein>
<dbReference type="Gene3D" id="3.90.850.10">
    <property type="entry name" value="Fumarylacetoacetase-like, C-terminal domain"/>
    <property type="match status" value="1"/>
</dbReference>
<dbReference type="InterPro" id="IPR036663">
    <property type="entry name" value="Fumarylacetoacetase_C_sf"/>
</dbReference>
<dbReference type="OrthoDB" id="8689761at2"/>
<dbReference type="PANTHER" id="PTHR30143:SF0">
    <property type="entry name" value="2-KETO-4-PENTENOATE HYDRATASE"/>
    <property type="match status" value="1"/>
</dbReference>
<gene>
    <name evidence="1" type="ordered locus">Bphy_4255</name>
</gene>
<accession>B2JQ34</accession>
<dbReference type="eggNOG" id="COG3971">
    <property type="taxonomic scope" value="Bacteria"/>
</dbReference>
<dbReference type="HOGENOM" id="CLU_060136_1_0_4"/>
<evidence type="ECO:0000313" key="2">
    <source>
        <dbReference type="Proteomes" id="UP000001192"/>
    </source>
</evidence>
<dbReference type="SUPFAM" id="SSF56529">
    <property type="entry name" value="FAH"/>
    <property type="match status" value="1"/>
</dbReference>